<gene>
    <name evidence="1" type="ORF">CPT03_12830</name>
</gene>
<accession>A0A2D1U6R9</accession>
<proteinExistence type="predicted"/>
<sequence length="230" mass="26649">MKYQMSSGAFILAILLSINICSGQEKEERDTIFLKKPNAEGHSVYIDKNWKESPYFAALTSLDYTNTDKAYLVDIKALQKYKRAERQPIDLGKLPHNWIRLHMYKGKFYLYSPSNGSPRRIALNDSTMIVNEMERTVSLINNVKQTGKYVYSVNVTNFKGQSYTFQIHLIDPAQGIAVFEDIFEKGWYSLMVTAEQAHRFPLVINYTPIHMEPEFVFDTPDLKELLNNEQ</sequence>
<dbReference type="OrthoDB" id="794410at2"/>
<reference evidence="1 2" key="1">
    <citation type="submission" date="2017-10" db="EMBL/GenBank/DDBJ databases">
        <title>Whole genome of Pedobacter ginsengisoli T01R-27 isolated from tomato rhizosphere.</title>
        <authorList>
            <person name="Weon H.-Y."/>
            <person name="Lee S.A."/>
            <person name="Sang M.K."/>
            <person name="Song J."/>
        </authorList>
    </citation>
    <scope>NUCLEOTIDE SEQUENCE [LARGE SCALE GENOMIC DNA]</scope>
    <source>
        <strain evidence="1 2">T01R-27</strain>
    </source>
</reference>
<dbReference type="EMBL" id="CP024091">
    <property type="protein sequence ID" value="ATP57293.1"/>
    <property type="molecule type" value="Genomic_DNA"/>
</dbReference>
<dbReference type="Proteomes" id="UP000223749">
    <property type="component" value="Chromosome"/>
</dbReference>
<evidence type="ECO:0000313" key="1">
    <source>
        <dbReference type="EMBL" id="ATP57293.1"/>
    </source>
</evidence>
<dbReference type="RefSeq" id="WP_099439220.1">
    <property type="nucleotide sequence ID" value="NZ_CP024091.1"/>
</dbReference>
<dbReference type="KEGG" id="pgs:CPT03_12830"/>
<name>A0A2D1U6R9_9SPHI</name>
<organism evidence="1 2">
    <name type="scientific">Pedobacter ginsengisoli</name>
    <dbReference type="NCBI Taxonomy" id="363852"/>
    <lineage>
        <taxon>Bacteria</taxon>
        <taxon>Pseudomonadati</taxon>
        <taxon>Bacteroidota</taxon>
        <taxon>Sphingobacteriia</taxon>
        <taxon>Sphingobacteriales</taxon>
        <taxon>Sphingobacteriaceae</taxon>
        <taxon>Pedobacter</taxon>
    </lineage>
</organism>
<dbReference type="AlphaFoldDB" id="A0A2D1U6R9"/>
<keyword evidence="2" id="KW-1185">Reference proteome</keyword>
<protein>
    <submittedName>
        <fullName evidence="1">Uncharacterized protein</fullName>
    </submittedName>
</protein>
<evidence type="ECO:0000313" key="2">
    <source>
        <dbReference type="Proteomes" id="UP000223749"/>
    </source>
</evidence>